<evidence type="ECO:0000259" key="1">
    <source>
        <dbReference type="Pfam" id="PF03184"/>
    </source>
</evidence>
<dbReference type="VEuPathDB" id="TrichDB:TVAGG3_0796640"/>
<dbReference type="Pfam" id="PF03184">
    <property type="entry name" value="DDE_1"/>
    <property type="match status" value="1"/>
</dbReference>
<proteinExistence type="predicted"/>
<dbReference type="InterPro" id="IPR004875">
    <property type="entry name" value="DDE_SF_endonuclease_dom"/>
</dbReference>
<keyword evidence="3" id="KW-1185">Reference proteome</keyword>
<organism evidence="2 3">
    <name type="scientific">Trichomonas vaginalis (strain ATCC PRA-98 / G3)</name>
    <dbReference type="NCBI Taxonomy" id="412133"/>
    <lineage>
        <taxon>Eukaryota</taxon>
        <taxon>Metamonada</taxon>
        <taxon>Parabasalia</taxon>
        <taxon>Trichomonadida</taxon>
        <taxon>Trichomonadidae</taxon>
        <taxon>Trichomonas</taxon>
    </lineage>
</organism>
<dbReference type="AlphaFoldDB" id="A2G5F6"/>
<reference evidence="2" key="1">
    <citation type="submission" date="2006-10" db="EMBL/GenBank/DDBJ databases">
        <authorList>
            <person name="Amadeo P."/>
            <person name="Zhao Q."/>
            <person name="Wortman J."/>
            <person name="Fraser-Liggett C."/>
            <person name="Carlton J."/>
        </authorList>
    </citation>
    <scope>NUCLEOTIDE SEQUENCE</scope>
    <source>
        <strain evidence="2">G3</strain>
    </source>
</reference>
<evidence type="ECO:0000313" key="2">
    <source>
        <dbReference type="EMBL" id="EAX87615.1"/>
    </source>
</evidence>
<dbReference type="RefSeq" id="XP_001300545.1">
    <property type="nucleotide sequence ID" value="XM_001300544.1"/>
</dbReference>
<dbReference type="OrthoDB" id="6273063at2759"/>
<gene>
    <name evidence="2" type="ORF">TVAG_263530</name>
</gene>
<protein>
    <recommendedName>
        <fullName evidence="1">DDE-1 domain-containing protein</fullName>
    </recommendedName>
</protein>
<dbReference type="eggNOG" id="ENOG502QX6M">
    <property type="taxonomic scope" value="Eukaryota"/>
</dbReference>
<accession>A2G5F6</accession>
<name>A2G5F6_TRIV3</name>
<feature type="domain" description="DDE-1" evidence="1">
    <location>
        <begin position="28"/>
        <end position="154"/>
    </location>
</feature>
<dbReference type="GO" id="GO:0003676">
    <property type="term" value="F:nucleic acid binding"/>
    <property type="evidence" value="ECO:0007669"/>
    <property type="project" value="InterPro"/>
</dbReference>
<evidence type="ECO:0000313" key="3">
    <source>
        <dbReference type="Proteomes" id="UP000001542"/>
    </source>
</evidence>
<dbReference type="VEuPathDB" id="TrichDB:TVAG_263530"/>
<dbReference type="EMBL" id="DS114423">
    <property type="protein sequence ID" value="EAX87615.1"/>
    <property type="molecule type" value="Genomic_DNA"/>
</dbReference>
<dbReference type="KEGG" id="tva:4745263"/>
<dbReference type="InParanoid" id="A2G5F6"/>
<dbReference type="STRING" id="5722.A2G5F6"/>
<sequence>MLIRQTKNGEEIPPHITNACVGKALLAANESGYMTKKLFLDWAKHFIAFVNKNFGEPHLRETHYLLLDSHISRRNKKALELFREHKIELITFPAHCTHAMQPFDVVIAHSYKTKIQKQYDLLYKNAILKDPSKASEFKEKILYNAAIEAYKISFTRTTCGIAFACTGLFPFSLNMLLERKGITPLDIDVETEIRLKYPWRLRITSTLLTDINFINKLTDNDFSKSNDRMIVYHHGLDAALYQSLHADEHVETSQVADVSQEFSIDVSSSQPSFIQKNMIPKASNFDPFLPFAMDLSSLNVVFEFLQFNPIMKKHFDLKMKLKNEDQSDYAILLKDVGKILTSNNKSSINSEIKKIVEILPKDLKYPADYLFYFFTKLANLNKEKKLYSFNMIDHFLFYKQNDPDISNPIEPQLLLQDKNIFLKKLARWPKYLCVCWIGEFEPEMLLSLNSSCE</sequence>
<reference evidence="2" key="2">
    <citation type="journal article" date="2007" name="Science">
        <title>Draft genome sequence of the sexually transmitted pathogen Trichomonas vaginalis.</title>
        <authorList>
            <person name="Carlton J.M."/>
            <person name="Hirt R.P."/>
            <person name="Silva J.C."/>
            <person name="Delcher A.L."/>
            <person name="Schatz M."/>
            <person name="Zhao Q."/>
            <person name="Wortman J.R."/>
            <person name="Bidwell S.L."/>
            <person name="Alsmark U.C.M."/>
            <person name="Besteiro S."/>
            <person name="Sicheritz-Ponten T."/>
            <person name="Noel C.J."/>
            <person name="Dacks J.B."/>
            <person name="Foster P.G."/>
            <person name="Simillion C."/>
            <person name="Van de Peer Y."/>
            <person name="Miranda-Saavedra D."/>
            <person name="Barton G.J."/>
            <person name="Westrop G.D."/>
            <person name="Mueller S."/>
            <person name="Dessi D."/>
            <person name="Fiori P.L."/>
            <person name="Ren Q."/>
            <person name="Paulsen I."/>
            <person name="Zhang H."/>
            <person name="Bastida-Corcuera F.D."/>
            <person name="Simoes-Barbosa A."/>
            <person name="Brown M.T."/>
            <person name="Hayes R.D."/>
            <person name="Mukherjee M."/>
            <person name="Okumura C.Y."/>
            <person name="Schneider R."/>
            <person name="Smith A.J."/>
            <person name="Vanacova S."/>
            <person name="Villalvazo M."/>
            <person name="Haas B.J."/>
            <person name="Pertea M."/>
            <person name="Feldblyum T.V."/>
            <person name="Utterback T.R."/>
            <person name="Shu C.L."/>
            <person name="Osoegawa K."/>
            <person name="de Jong P.J."/>
            <person name="Hrdy I."/>
            <person name="Horvathova L."/>
            <person name="Zubacova Z."/>
            <person name="Dolezal P."/>
            <person name="Malik S.B."/>
            <person name="Logsdon J.M. Jr."/>
            <person name="Henze K."/>
            <person name="Gupta A."/>
            <person name="Wang C.C."/>
            <person name="Dunne R.L."/>
            <person name="Upcroft J.A."/>
            <person name="Upcroft P."/>
            <person name="White O."/>
            <person name="Salzberg S.L."/>
            <person name="Tang P."/>
            <person name="Chiu C.-H."/>
            <person name="Lee Y.-S."/>
            <person name="Embley T.M."/>
            <person name="Coombs G.H."/>
            <person name="Mottram J.C."/>
            <person name="Tachezy J."/>
            <person name="Fraser-Liggett C.M."/>
            <person name="Johnson P.J."/>
        </authorList>
    </citation>
    <scope>NUCLEOTIDE SEQUENCE [LARGE SCALE GENOMIC DNA]</scope>
    <source>
        <strain evidence="2">G3</strain>
    </source>
</reference>
<dbReference type="Proteomes" id="UP000001542">
    <property type="component" value="Unassembled WGS sequence"/>
</dbReference>